<feature type="region of interest" description="Disordered" evidence="3">
    <location>
        <begin position="263"/>
        <end position="297"/>
    </location>
</feature>
<organism evidence="5 6">
    <name type="scientific">Kineosporia mesophila</name>
    <dbReference type="NCBI Taxonomy" id="566012"/>
    <lineage>
        <taxon>Bacteria</taxon>
        <taxon>Bacillati</taxon>
        <taxon>Actinomycetota</taxon>
        <taxon>Actinomycetes</taxon>
        <taxon>Kineosporiales</taxon>
        <taxon>Kineosporiaceae</taxon>
        <taxon>Kineosporia</taxon>
    </lineage>
</organism>
<dbReference type="Pfam" id="PF00106">
    <property type="entry name" value="adh_short"/>
    <property type="match status" value="1"/>
</dbReference>
<evidence type="ECO:0000313" key="6">
    <source>
        <dbReference type="Proteomes" id="UP001501074"/>
    </source>
</evidence>
<comment type="caution">
    <text evidence="5">The sequence shown here is derived from an EMBL/GenBank/DDBJ whole genome shotgun (WGS) entry which is preliminary data.</text>
</comment>
<gene>
    <name evidence="5" type="ORF">GCM10022223_51580</name>
</gene>
<evidence type="ECO:0000259" key="4">
    <source>
        <dbReference type="SMART" id="SM00822"/>
    </source>
</evidence>
<dbReference type="RefSeq" id="WP_231488888.1">
    <property type="nucleotide sequence ID" value="NZ_BAAAZO010000010.1"/>
</dbReference>
<feature type="compositionally biased region" description="Basic and acidic residues" evidence="3">
    <location>
        <begin position="287"/>
        <end position="297"/>
    </location>
</feature>
<dbReference type="PANTHER" id="PTHR44196">
    <property type="entry name" value="DEHYDROGENASE/REDUCTASE SDR FAMILY MEMBER 7B"/>
    <property type="match status" value="1"/>
</dbReference>
<dbReference type="PROSITE" id="PS00061">
    <property type="entry name" value="ADH_SHORT"/>
    <property type="match status" value="1"/>
</dbReference>
<dbReference type="InterPro" id="IPR020904">
    <property type="entry name" value="Sc_DH/Rdtase_CS"/>
</dbReference>
<dbReference type="EMBL" id="BAAAZO010000010">
    <property type="protein sequence ID" value="GAA3627958.1"/>
    <property type="molecule type" value="Genomic_DNA"/>
</dbReference>
<evidence type="ECO:0000256" key="2">
    <source>
        <dbReference type="ARBA" id="ARBA00023002"/>
    </source>
</evidence>
<accession>A0ABP7AAE1</accession>
<comment type="similarity">
    <text evidence="1">Belongs to the short-chain dehydrogenases/reductases (SDR) family.</text>
</comment>
<protein>
    <submittedName>
        <fullName evidence="5">SDR family oxidoreductase</fullName>
    </submittedName>
</protein>
<dbReference type="InterPro" id="IPR002347">
    <property type="entry name" value="SDR_fam"/>
</dbReference>
<evidence type="ECO:0000256" key="3">
    <source>
        <dbReference type="SAM" id="MobiDB-lite"/>
    </source>
</evidence>
<dbReference type="NCBIfam" id="NF005495">
    <property type="entry name" value="PRK07109.1"/>
    <property type="match status" value="1"/>
</dbReference>
<evidence type="ECO:0000256" key="1">
    <source>
        <dbReference type="ARBA" id="ARBA00006484"/>
    </source>
</evidence>
<dbReference type="Proteomes" id="UP001501074">
    <property type="component" value="Unassembled WGS sequence"/>
</dbReference>
<keyword evidence="2" id="KW-0560">Oxidoreductase</keyword>
<dbReference type="PRINTS" id="PR00081">
    <property type="entry name" value="GDHRDH"/>
</dbReference>
<dbReference type="InterPro" id="IPR036291">
    <property type="entry name" value="NAD(P)-bd_dom_sf"/>
</dbReference>
<keyword evidence="6" id="KW-1185">Reference proteome</keyword>
<feature type="domain" description="Ketoreductase" evidence="4">
    <location>
        <begin position="7"/>
        <end position="184"/>
    </location>
</feature>
<dbReference type="InterPro" id="IPR057326">
    <property type="entry name" value="KR_dom"/>
</dbReference>
<sequence>MPAETGHVVVITGASAGIGRATAVAFAERGAKVALLARGQAGLDGAAAEVRAAGGQALTISVDVADADAVQRAADRAEAELGPIDIWVNSAFSSVFAPFSEISAEEFRRITEVSYLGFVYGTQAALRLMRPRDRGTVIQIGSALAYRGIPLQSAYCGAKHAIQGFHESLRIELMHEGSGINTTMVQMPAVNTPQFSWVLSRLPKQAQPVAPIYQPEVAARAVLYAADHPQRREYWVGTGSAKTILGNAVIPAVLDRYLARTGFSSQQTSDPRPPDQPSNLWEPADGEGGKDFGSHGIFDDQARTFSKQQWVAHRVGPVTSKLGPAVSGVGASLIGYGDSLSKKAGALVSKARS</sequence>
<evidence type="ECO:0000313" key="5">
    <source>
        <dbReference type="EMBL" id="GAA3627958.1"/>
    </source>
</evidence>
<proteinExistence type="inferred from homology"/>
<name>A0ABP7AAE1_9ACTN</name>
<dbReference type="Gene3D" id="3.40.50.720">
    <property type="entry name" value="NAD(P)-binding Rossmann-like Domain"/>
    <property type="match status" value="1"/>
</dbReference>
<dbReference type="SUPFAM" id="SSF51735">
    <property type="entry name" value="NAD(P)-binding Rossmann-fold domains"/>
    <property type="match status" value="1"/>
</dbReference>
<reference evidence="6" key="1">
    <citation type="journal article" date="2019" name="Int. J. Syst. Evol. Microbiol.">
        <title>The Global Catalogue of Microorganisms (GCM) 10K type strain sequencing project: providing services to taxonomists for standard genome sequencing and annotation.</title>
        <authorList>
            <consortium name="The Broad Institute Genomics Platform"/>
            <consortium name="The Broad Institute Genome Sequencing Center for Infectious Disease"/>
            <person name="Wu L."/>
            <person name="Ma J."/>
        </authorList>
    </citation>
    <scope>NUCLEOTIDE SEQUENCE [LARGE SCALE GENOMIC DNA]</scope>
    <source>
        <strain evidence="6">JCM 16902</strain>
    </source>
</reference>
<dbReference type="SMART" id="SM00822">
    <property type="entry name" value="PKS_KR"/>
    <property type="match status" value="1"/>
</dbReference>
<dbReference type="PANTHER" id="PTHR44196:SF1">
    <property type="entry name" value="DEHYDROGENASE_REDUCTASE SDR FAMILY MEMBER 7B"/>
    <property type="match status" value="1"/>
</dbReference>